<comment type="caution">
    <text evidence="3">The sequence shown here is derived from an EMBL/GenBank/DDBJ whole genome shotgun (WGS) entry which is preliminary data.</text>
</comment>
<feature type="region of interest" description="Disordered" evidence="1">
    <location>
        <begin position="1"/>
        <end position="20"/>
    </location>
</feature>
<organism evidence="3 4">
    <name type="scientific">Brassica carinata</name>
    <name type="common">Ethiopian mustard</name>
    <name type="synonym">Abyssinian cabbage</name>
    <dbReference type="NCBI Taxonomy" id="52824"/>
    <lineage>
        <taxon>Eukaryota</taxon>
        <taxon>Viridiplantae</taxon>
        <taxon>Streptophyta</taxon>
        <taxon>Embryophyta</taxon>
        <taxon>Tracheophyta</taxon>
        <taxon>Spermatophyta</taxon>
        <taxon>Magnoliopsida</taxon>
        <taxon>eudicotyledons</taxon>
        <taxon>Gunneridae</taxon>
        <taxon>Pentapetalae</taxon>
        <taxon>rosids</taxon>
        <taxon>malvids</taxon>
        <taxon>Brassicales</taxon>
        <taxon>Brassicaceae</taxon>
        <taxon>Brassiceae</taxon>
        <taxon>Brassica</taxon>
    </lineage>
</organism>
<keyword evidence="4" id="KW-1185">Reference proteome</keyword>
<name>A0A8X8BAU0_BRACI</name>
<evidence type="ECO:0000313" key="4">
    <source>
        <dbReference type="Proteomes" id="UP000886595"/>
    </source>
</evidence>
<dbReference type="NCBIfam" id="TIGR01640">
    <property type="entry name" value="F_box_assoc_1"/>
    <property type="match status" value="1"/>
</dbReference>
<evidence type="ECO:0000256" key="1">
    <source>
        <dbReference type="SAM" id="MobiDB-lite"/>
    </source>
</evidence>
<dbReference type="AlphaFoldDB" id="A0A8X8BAU0"/>
<protein>
    <recommendedName>
        <fullName evidence="2">F-box domain-containing protein</fullName>
    </recommendedName>
</protein>
<gene>
    <name evidence="3" type="ORF">Bca52824_010411</name>
</gene>
<dbReference type="OrthoDB" id="1052875at2759"/>
<dbReference type="PANTHER" id="PTHR31111:SF99">
    <property type="entry name" value="F-BOX PROTEIN DOR"/>
    <property type="match status" value="1"/>
</dbReference>
<dbReference type="Pfam" id="PF00646">
    <property type="entry name" value="F-box"/>
    <property type="match status" value="1"/>
</dbReference>
<evidence type="ECO:0000313" key="3">
    <source>
        <dbReference type="EMBL" id="KAG2327683.1"/>
    </source>
</evidence>
<dbReference type="SUPFAM" id="SSF81383">
    <property type="entry name" value="F-box domain"/>
    <property type="match status" value="1"/>
</dbReference>
<sequence>MLKSQRRNVSEDPQTIRRSSSRLSSTDELLLNIPIDVIIDIFSRLPLKSIARCGCVSKRWASLCLTKSLVRPQLLFARQKENEVLFSSSPQPQNFGENVSLIATNHVRFPVEHVYDISSSFNGYLCISHYRILDGIKTRELVSMICNPSTKQSFTLPKMKTRKMTAMRSFLGYDPVEKQYKVLATILDKSGVDHQCCGPSSSYINRTLEPHYDLGPDYICINGVFFYMASASSYNDTLVCFDVRSEKYSFVNFMERGMLPATLINFQGKLALVKSSAPSFLSGISASLEMWILEDPEKHEWSKRIFILPPMWKDAPAKEFLQFVGVTATNEFAFAHPFPSDIFHVYYYIFVKEVITRVEIQGMGAFEKVSRVHIFLNHVEDVKLM</sequence>
<reference evidence="3 4" key="1">
    <citation type="submission" date="2020-02" db="EMBL/GenBank/DDBJ databases">
        <authorList>
            <person name="Ma Q."/>
            <person name="Huang Y."/>
            <person name="Song X."/>
            <person name="Pei D."/>
        </authorList>
    </citation>
    <scope>NUCLEOTIDE SEQUENCE [LARGE SCALE GENOMIC DNA]</scope>
    <source>
        <strain evidence="3">Sxm20200214</strain>
        <tissue evidence="3">Leaf</tissue>
    </source>
</reference>
<dbReference type="InterPro" id="IPR013187">
    <property type="entry name" value="F-box-assoc_dom_typ3"/>
</dbReference>
<dbReference type="Proteomes" id="UP000886595">
    <property type="component" value="Unassembled WGS sequence"/>
</dbReference>
<dbReference type="Pfam" id="PF08268">
    <property type="entry name" value="FBA_3"/>
    <property type="match status" value="1"/>
</dbReference>
<accession>A0A8X8BAU0</accession>
<dbReference type="SMART" id="SM00256">
    <property type="entry name" value="FBOX"/>
    <property type="match status" value="1"/>
</dbReference>
<feature type="domain" description="F-box" evidence="2">
    <location>
        <begin position="27"/>
        <end position="79"/>
    </location>
</feature>
<dbReference type="PROSITE" id="PS50181">
    <property type="entry name" value="FBOX"/>
    <property type="match status" value="1"/>
</dbReference>
<dbReference type="InterPro" id="IPR017451">
    <property type="entry name" value="F-box-assoc_interact_dom"/>
</dbReference>
<dbReference type="PANTHER" id="PTHR31111">
    <property type="entry name" value="BNAA05G37150D PROTEIN-RELATED"/>
    <property type="match status" value="1"/>
</dbReference>
<dbReference type="EMBL" id="JAAMPC010000002">
    <property type="protein sequence ID" value="KAG2327683.1"/>
    <property type="molecule type" value="Genomic_DNA"/>
</dbReference>
<dbReference type="InterPro" id="IPR036047">
    <property type="entry name" value="F-box-like_dom_sf"/>
</dbReference>
<dbReference type="Gene3D" id="1.20.1280.50">
    <property type="match status" value="1"/>
</dbReference>
<dbReference type="InterPro" id="IPR001810">
    <property type="entry name" value="F-box_dom"/>
</dbReference>
<proteinExistence type="predicted"/>
<evidence type="ECO:0000259" key="2">
    <source>
        <dbReference type="PROSITE" id="PS50181"/>
    </source>
</evidence>